<evidence type="ECO:0000313" key="1">
    <source>
        <dbReference type="EMBL" id="CAG8507310.1"/>
    </source>
</evidence>
<dbReference type="EMBL" id="CAJVPY010001102">
    <property type="protein sequence ID" value="CAG8507310.1"/>
    <property type="molecule type" value="Genomic_DNA"/>
</dbReference>
<reference evidence="1" key="1">
    <citation type="submission" date="2021-06" db="EMBL/GenBank/DDBJ databases">
        <authorList>
            <person name="Kallberg Y."/>
            <person name="Tangrot J."/>
            <person name="Rosling A."/>
        </authorList>
    </citation>
    <scope>NUCLEOTIDE SEQUENCE</scope>
    <source>
        <strain evidence="1">MA453B</strain>
    </source>
</reference>
<proteinExistence type="predicted"/>
<accession>A0A9N8ZUM5</accession>
<sequence>MSLFKFFEKNNAENQQTALRSTGPAREIVMNFPQTADIFEFVYESWNSQKVLAVSILGHIFTNREINQQN</sequence>
<organism evidence="1 2">
    <name type="scientific">Dentiscutata erythropus</name>
    <dbReference type="NCBI Taxonomy" id="1348616"/>
    <lineage>
        <taxon>Eukaryota</taxon>
        <taxon>Fungi</taxon>
        <taxon>Fungi incertae sedis</taxon>
        <taxon>Mucoromycota</taxon>
        <taxon>Glomeromycotina</taxon>
        <taxon>Glomeromycetes</taxon>
        <taxon>Diversisporales</taxon>
        <taxon>Gigasporaceae</taxon>
        <taxon>Dentiscutata</taxon>
    </lineage>
</organism>
<comment type="caution">
    <text evidence="1">The sequence shown here is derived from an EMBL/GenBank/DDBJ whole genome shotgun (WGS) entry which is preliminary data.</text>
</comment>
<gene>
    <name evidence="1" type="ORF">DERYTH_LOCUS3204</name>
</gene>
<dbReference type="Proteomes" id="UP000789405">
    <property type="component" value="Unassembled WGS sequence"/>
</dbReference>
<protein>
    <submittedName>
        <fullName evidence="1">1922_t:CDS:1</fullName>
    </submittedName>
</protein>
<evidence type="ECO:0000313" key="2">
    <source>
        <dbReference type="Proteomes" id="UP000789405"/>
    </source>
</evidence>
<name>A0A9N8ZUM5_9GLOM</name>
<dbReference type="AlphaFoldDB" id="A0A9N8ZUM5"/>
<keyword evidence="2" id="KW-1185">Reference proteome</keyword>